<evidence type="ECO:0000256" key="1">
    <source>
        <dbReference type="ARBA" id="ARBA00004496"/>
    </source>
</evidence>
<evidence type="ECO:0000256" key="4">
    <source>
        <dbReference type="ARBA" id="ARBA00022598"/>
    </source>
</evidence>
<sequence>MKAYTGKNVVIVGAGRTGLALVGFFLRQGARLTVSDRREAERIPSLELLTQAGVALDLGGHSAQVLCQADLVVVSPGVPLDQPALAAAAERGVPILGEIEIARRALHAPLVAVTGTNGKSTTTTLLGEIYRAWGKKTFVGGNLGLPLIEATREKDWDWLVAELSSFQLEAVVDFRPDYALLLNISEDHLDRYPDMAAYIAAKARIFARQRRTDVAVLNHEDSQTLAAAAATRARKVFFSSARVLDEGMGFDGQDLVWRMGGQEARFAVAEMQLRGLHNIENAMAALIPPLLAGCPPQLAWDAVCGFSGLPHRMVPVRSLDGVTWYNDSKATNVGSVVKSLAGLKAPVTLIAGGKDKGGDYAPLIPLVKERVAHLILIGEAGDRIDRVLGACTHTLRAADMEAAVRLARELTPRGGTVLLSPACSSFDMFRDFEERGEVFAAAVAKLPEQVAKVV</sequence>
<keyword evidence="7 8" id="KW-0961">Cell wall biogenesis/degradation</keyword>
<dbReference type="RefSeq" id="WP_260748218.1">
    <property type="nucleotide sequence ID" value="NZ_CP092109.1"/>
</dbReference>
<protein>
    <recommendedName>
        <fullName evidence="7 8">UDP-N-acetylmuramoylalanine--D-glutamate ligase</fullName>
        <ecNumber evidence="7 8">6.3.2.9</ecNumber>
    </recommendedName>
    <alternativeName>
        <fullName evidence="7">D-glutamic acid-adding enzyme</fullName>
    </alternativeName>
    <alternativeName>
        <fullName evidence="7">UDP-N-acetylmuramoyl-L-alanyl-D-glutamate synthetase</fullName>
    </alternativeName>
</protein>
<evidence type="ECO:0000313" key="12">
    <source>
        <dbReference type="Proteomes" id="UP001060414"/>
    </source>
</evidence>
<keyword evidence="3 7" id="KW-0963">Cytoplasm</keyword>
<evidence type="ECO:0000256" key="3">
    <source>
        <dbReference type="ARBA" id="ARBA00022490"/>
    </source>
</evidence>
<evidence type="ECO:0000256" key="2">
    <source>
        <dbReference type="ARBA" id="ARBA00004752"/>
    </source>
</evidence>
<organism evidence="11 12">
    <name type="scientific">Geoalkalibacter halelectricus</name>
    <dbReference type="NCBI Taxonomy" id="2847045"/>
    <lineage>
        <taxon>Bacteria</taxon>
        <taxon>Pseudomonadati</taxon>
        <taxon>Thermodesulfobacteriota</taxon>
        <taxon>Desulfuromonadia</taxon>
        <taxon>Desulfuromonadales</taxon>
        <taxon>Geoalkalibacteraceae</taxon>
        <taxon>Geoalkalibacter</taxon>
    </lineage>
</organism>
<accession>A0ABY5ZRK9</accession>
<dbReference type="SUPFAM" id="SSF53244">
    <property type="entry name" value="MurD-like peptide ligases, peptide-binding domain"/>
    <property type="match status" value="1"/>
</dbReference>
<dbReference type="PANTHER" id="PTHR43692:SF1">
    <property type="entry name" value="UDP-N-ACETYLMURAMOYLALANINE--D-GLUTAMATE LIGASE"/>
    <property type="match status" value="1"/>
</dbReference>
<name>A0ABY5ZRK9_9BACT</name>
<feature type="domain" description="Mur ligase C-terminal" evidence="9">
    <location>
        <begin position="311"/>
        <end position="423"/>
    </location>
</feature>
<dbReference type="GO" id="GO:0008764">
    <property type="term" value="F:UDP-N-acetylmuramoylalanine-D-glutamate ligase activity"/>
    <property type="evidence" value="ECO:0007669"/>
    <property type="project" value="UniProtKB-EC"/>
</dbReference>
<gene>
    <name evidence="7 11" type="primary">murD</name>
    <name evidence="11" type="ORF">L9S41_00365</name>
</gene>
<keyword evidence="7 8" id="KW-0573">Peptidoglycan synthesis</keyword>
<reference evidence="11" key="1">
    <citation type="journal article" date="2022" name="Environ. Microbiol.">
        <title>Geoalkalibacter halelectricus SAP #1 sp. nov. possessing extracellular electron transfer and mineral#reducing capabilities from a haloalkaline environment.</title>
        <authorList>
            <person name="Yadav S."/>
            <person name="Singh R."/>
            <person name="Sundharam S.S."/>
            <person name="Chaudhary S."/>
            <person name="Krishnamurthi S."/>
            <person name="Patil S.A."/>
        </authorList>
    </citation>
    <scope>NUCLEOTIDE SEQUENCE</scope>
    <source>
        <strain evidence="11">SAP-1</strain>
    </source>
</reference>
<keyword evidence="7 8" id="KW-0133">Cell shape</keyword>
<comment type="function">
    <text evidence="7 8">Cell wall formation. Catalyzes the addition of glutamate to the nucleotide precursor UDP-N-acetylmuramoyl-L-alanine (UMA).</text>
</comment>
<evidence type="ECO:0000313" key="11">
    <source>
        <dbReference type="EMBL" id="UWZ79866.1"/>
    </source>
</evidence>
<dbReference type="InterPro" id="IPR004101">
    <property type="entry name" value="Mur_ligase_C"/>
</dbReference>
<evidence type="ECO:0000256" key="8">
    <source>
        <dbReference type="RuleBase" id="RU003664"/>
    </source>
</evidence>
<dbReference type="NCBIfam" id="TIGR01087">
    <property type="entry name" value="murD"/>
    <property type="match status" value="1"/>
</dbReference>
<proteinExistence type="inferred from homology"/>
<dbReference type="HAMAP" id="MF_00639">
    <property type="entry name" value="MurD"/>
    <property type="match status" value="1"/>
</dbReference>
<comment type="similarity">
    <text evidence="7">Belongs to the MurCDEF family.</text>
</comment>
<keyword evidence="5 7" id="KW-0547">Nucleotide-binding</keyword>
<evidence type="ECO:0000256" key="5">
    <source>
        <dbReference type="ARBA" id="ARBA00022741"/>
    </source>
</evidence>
<dbReference type="InterPro" id="IPR036565">
    <property type="entry name" value="Mur-like_cat_sf"/>
</dbReference>
<dbReference type="SUPFAM" id="SSF53623">
    <property type="entry name" value="MurD-like peptide ligases, catalytic domain"/>
    <property type="match status" value="1"/>
</dbReference>
<evidence type="ECO:0000256" key="6">
    <source>
        <dbReference type="ARBA" id="ARBA00022840"/>
    </source>
</evidence>
<dbReference type="Gene3D" id="3.40.50.720">
    <property type="entry name" value="NAD(P)-binding Rossmann-like Domain"/>
    <property type="match status" value="1"/>
</dbReference>
<keyword evidence="7 8" id="KW-0131">Cell cycle</keyword>
<evidence type="ECO:0000259" key="9">
    <source>
        <dbReference type="Pfam" id="PF02875"/>
    </source>
</evidence>
<evidence type="ECO:0000256" key="7">
    <source>
        <dbReference type="HAMAP-Rule" id="MF_00639"/>
    </source>
</evidence>
<comment type="catalytic activity">
    <reaction evidence="7 8">
        <text>UDP-N-acetyl-alpha-D-muramoyl-L-alanine + D-glutamate + ATP = UDP-N-acetyl-alpha-D-muramoyl-L-alanyl-D-glutamate + ADP + phosphate + H(+)</text>
        <dbReference type="Rhea" id="RHEA:16429"/>
        <dbReference type="ChEBI" id="CHEBI:15378"/>
        <dbReference type="ChEBI" id="CHEBI:29986"/>
        <dbReference type="ChEBI" id="CHEBI:30616"/>
        <dbReference type="ChEBI" id="CHEBI:43474"/>
        <dbReference type="ChEBI" id="CHEBI:83898"/>
        <dbReference type="ChEBI" id="CHEBI:83900"/>
        <dbReference type="ChEBI" id="CHEBI:456216"/>
        <dbReference type="EC" id="6.3.2.9"/>
    </reaction>
</comment>
<evidence type="ECO:0000259" key="10">
    <source>
        <dbReference type="Pfam" id="PF08245"/>
    </source>
</evidence>
<dbReference type="SUPFAM" id="SSF51984">
    <property type="entry name" value="MurCD N-terminal domain"/>
    <property type="match status" value="1"/>
</dbReference>
<dbReference type="Gene3D" id="3.40.1190.10">
    <property type="entry name" value="Mur-like, catalytic domain"/>
    <property type="match status" value="1"/>
</dbReference>
<dbReference type="EMBL" id="CP092109">
    <property type="protein sequence ID" value="UWZ79866.1"/>
    <property type="molecule type" value="Genomic_DNA"/>
</dbReference>
<keyword evidence="12" id="KW-1185">Reference proteome</keyword>
<dbReference type="Pfam" id="PF02875">
    <property type="entry name" value="Mur_ligase_C"/>
    <property type="match status" value="1"/>
</dbReference>
<keyword evidence="4 7" id="KW-0436">Ligase</keyword>
<dbReference type="Pfam" id="PF21799">
    <property type="entry name" value="MurD-like_N"/>
    <property type="match status" value="1"/>
</dbReference>
<dbReference type="Pfam" id="PF08245">
    <property type="entry name" value="Mur_ligase_M"/>
    <property type="match status" value="1"/>
</dbReference>
<comment type="pathway">
    <text evidence="2 7 8">Cell wall biogenesis; peptidoglycan biosynthesis.</text>
</comment>
<dbReference type="InterPro" id="IPR013221">
    <property type="entry name" value="Mur_ligase_cen"/>
</dbReference>
<dbReference type="InterPro" id="IPR036615">
    <property type="entry name" value="Mur_ligase_C_dom_sf"/>
</dbReference>
<feature type="binding site" evidence="7">
    <location>
        <begin position="115"/>
        <end position="121"/>
    </location>
    <ligand>
        <name>ATP</name>
        <dbReference type="ChEBI" id="CHEBI:30616"/>
    </ligand>
</feature>
<dbReference type="EC" id="6.3.2.9" evidence="7 8"/>
<feature type="domain" description="Mur ligase central" evidence="10">
    <location>
        <begin position="113"/>
        <end position="286"/>
    </location>
</feature>
<keyword evidence="6 7" id="KW-0067">ATP-binding</keyword>
<dbReference type="Gene3D" id="3.90.190.20">
    <property type="entry name" value="Mur ligase, C-terminal domain"/>
    <property type="match status" value="1"/>
</dbReference>
<keyword evidence="7 8" id="KW-0132">Cell division</keyword>
<dbReference type="Proteomes" id="UP001060414">
    <property type="component" value="Chromosome"/>
</dbReference>
<comment type="subcellular location">
    <subcellularLocation>
        <location evidence="1 7 8">Cytoplasm</location>
    </subcellularLocation>
</comment>
<dbReference type="InterPro" id="IPR005762">
    <property type="entry name" value="MurD"/>
</dbReference>
<dbReference type="PANTHER" id="PTHR43692">
    <property type="entry name" value="UDP-N-ACETYLMURAMOYLALANINE--D-GLUTAMATE LIGASE"/>
    <property type="match status" value="1"/>
</dbReference>